<dbReference type="EC" id="1.7.-.-" evidence="2"/>
<dbReference type="InterPro" id="IPR003680">
    <property type="entry name" value="Flavodoxin_fold"/>
</dbReference>
<gene>
    <name evidence="2" type="primary">azoR2_4</name>
    <name evidence="2" type="ORF">SDC9_117337</name>
</gene>
<evidence type="ECO:0000259" key="1">
    <source>
        <dbReference type="Pfam" id="PF02525"/>
    </source>
</evidence>
<feature type="domain" description="Flavodoxin-like fold" evidence="1">
    <location>
        <begin position="10"/>
        <end position="126"/>
    </location>
</feature>
<comment type="caution">
    <text evidence="2">The sequence shown here is derived from an EMBL/GenBank/DDBJ whole genome shotgun (WGS) entry which is preliminary data.</text>
</comment>
<dbReference type="PANTHER" id="PTHR43741">
    <property type="entry name" value="FMN-DEPENDENT NADH-AZOREDUCTASE 1"/>
    <property type="match status" value="1"/>
</dbReference>
<accession>A0A645BYH7</accession>
<dbReference type="SUPFAM" id="SSF52218">
    <property type="entry name" value="Flavoproteins"/>
    <property type="match status" value="1"/>
</dbReference>
<dbReference type="Pfam" id="PF02525">
    <property type="entry name" value="Flavodoxin_2"/>
    <property type="match status" value="1"/>
</dbReference>
<protein>
    <submittedName>
        <fullName evidence="2">FMN-dependent NADH-azoreductase 2</fullName>
        <ecNumber evidence="2">1.7.-.-</ecNumber>
    </submittedName>
</protein>
<evidence type="ECO:0000313" key="2">
    <source>
        <dbReference type="EMBL" id="MPM70382.1"/>
    </source>
</evidence>
<proteinExistence type="predicted"/>
<dbReference type="Gene3D" id="3.40.50.360">
    <property type="match status" value="1"/>
</dbReference>
<keyword evidence="2" id="KW-0560">Oxidoreductase</keyword>
<reference evidence="2" key="1">
    <citation type="submission" date="2019-08" db="EMBL/GenBank/DDBJ databases">
        <authorList>
            <person name="Kucharzyk K."/>
            <person name="Murdoch R.W."/>
            <person name="Higgins S."/>
            <person name="Loffler F."/>
        </authorList>
    </citation>
    <scope>NUCLEOTIDE SEQUENCE</scope>
</reference>
<sequence length="131" mass="14689">MDHPRFRYAHRFQRAERIVIAAPFWDLSFPALLKVYIENLCVQGITFDCDEKNGCFGVCRAEKMLFLTTRGGALEGSAMDNGTKYLGDMARFFGIPSFSWIAADALDAGLEPVETILTRAIARAQETARTF</sequence>
<dbReference type="GO" id="GO:0016491">
    <property type="term" value="F:oxidoreductase activity"/>
    <property type="evidence" value="ECO:0007669"/>
    <property type="project" value="UniProtKB-KW"/>
</dbReference>
<organism evidence="2">
    <name type="scientific">bioreactor metagenome</name>
    <dbReference type="NCBI Taxonomy" id="1076179"/>
    <lineage>
        <taxon>unclassified sequences</taxon>
        <taxon>metagenomes</taxon>
        <taxon>ecological metagenomes</taxon>
    </lineage>
</organism>
<dbReference type="InterPro" id="IPR050104">
    <property type="entry name" value="FMN-dep_NADH:Q_OxRdtase_AzoR1"/>
</dbReference>
<dbReference type="PANTHER" id="PTHR43741:SF4">
    <property type="entry name" value="FMN-DEPENDENT NADH:QUINONE OXIDOREDUCTASE"/>
    <property type="match status" value="1"/>
</dbReference>
<name>A0A645BYH7_9ZZZZ</name>
<dbReference type="AlphaFoldDB" id="A0A645BYH7"/>
<dbReference type="EMBL" id="VSSQ01023441">
    <property type="protein sequence ID" value="MPM70382.1"/>
    <property type="molecule type" value="Genomic_DNA"/>
</dbReference>
<dbReference type="InterPro" id="IPR029039">
    <property type="entry name" value="Flavoprotein-like_sf"/>
</dbReference>